<reference evidence="2" key="1">
    <citation type="journal article" date="2014" name="Front. Microbiol.">
        <title>High frequency of phylogenetically diverse reductive dehalogenase-homologous genes in deep subseafloor sedimentary metagenomes.</title>
        <authorList>
            <person name="Kawai M."/>
            <person name="Futagami T."/>
            <person name="Toyoda A."/>
            <person name="Takaki Y."/>
            <person name="Nishi S."/>
            <person name="Hori S."/>
            <person name="Arai W."/>
            <person name="Tsubouchi T."/>
            <person name="Morono Y."/>
            <person name="Uchiyama I."/>
            <person name="Ito T."/>
            <person name="Fujiyama A."/>
            <person name="Inagaki F."/>
            <person name="Takami H."/>
        </authorList>
    </citation>
    <scope>NUCLEOTIDE SEQUENCE</scope>
    <source>
        <strain evidence="2">Expedition CK06-06</strain>
    </source>
</reference>
<protein>
    <submittedName>
        <fullName evidence="2">Uncharacterized protein</fullName>
    </submittedName>
</protein>
<comment type="caution">
    <text evidence="2">The sequence shown here is derived from an EMBL/GenBank/DDBJ whole genome shotgun (WGS) entry which is preliminary data.</text>
</comment>
<gene>
    <name evidence="2" type="ORF">S01H1_56198</name>
</gene>
<name>X0VVV6_9ZZZZ</name>
<dbReference type="EMBL" id="BARS01036576">
    <property type="protein sequence ID" value="GAG16563.1"/>
    <property type="molecule type" value="Genomic_DNA"/>
</dbReference>
<organism evidence="2">
    <name type="scientific">marine sediment metagenome</name>
    <dbReference type="NCBI Taxonomy" id="412755"/>
    <lineage>
        <taxon>unclassified sequences</taxon>
        <taxon>metagenomes</taxon>
        <taxon>ecological metagenomes</taxon>
    </lineage>
</organism>
<feature type="non-terminal residue" evidence="2">
    <location>
        <position position="46"/>
    </location>
</feature>
<evidence type="ECO:0000256" key="1">
    <source>
        <dbReference type="SAM" id="Phobius"/>
    </source>
</evidence>
<dbReference type="AlphaFoldDB" id="X0VVV6"/>
<keyword evidence="1" id="KW-1133">Transmembrane helix</keyword>
<keyword evidence="1" id="KW-0472">Membrane</keyword>
<evidence type="ECO:0000313" key="2">
    <source>
        <dbReference type="EMBL" id="GAG16563.1"/>
    </source>
</evidence>
<feature type="transmembrane region" description="Helical" evidence="1">
    <location>
        <begin position="20"/>
        <end position="43"/>
    </location>
</feature>
<accession>X0VVV6</accession>
<sequence>MNGFLMGKAFGNGWLDTGNTLPLVIGIAAGCLIIGGAVLLVLAMRA</sequence>
<proteinExistence type="predicted"/>
<keyword evidence="1" id="KW-0812">Transmembrane</keyword>